<dbReference type="CDD" id="cd10918">
    <property type="entry name" value="CE4_NodB_like_5s_6s"/>
    <property type="match status" value="1"/>
</dbReference>
<dbReference type="PANTHER" id="PTHR34216:SF3">
    <property type="entry name" value="POLY-BETA-1,6-N-ACETYL-D-GLUCOSAMINE N-DEACETYLASE"/>
    <property type="match status" value="1"/>
</dbReference>
<evidence type="ECO:0000313" key="5">
    <source>
        <dbReference type="Proteomes" id="UP000238322"/>
    </source>
</evidence>
<dbReference type="AlphaFoldDB" id="A0A2S8FKP1"/>
<keyword evidence="2" id="KW-0732">Signal</keyword>
<dbReference type="GO" id="GO:0045493">
    <property type="term" value="P:xylan catabolic process"/>
    <property type="evidence" value="ECO:0007669"/>
    <property type="project" value="UniProtKB-KW"/>
</dbReference>
<keyword evidence="4" id="KW-0858">Xylan degradation</keyword>
<accession>A0A2S8FKP1</accession>
<dbReference type="GO" id="GO:0005576">
    <property type="term" value="C:extracellular region"/>
    <property type="evidence" value="ECO:0007669"/>
    <property type="project" value="UniProtKB-SubCell"/>
</dbReference>
<dbReference type="RefSeq" id="WP_105331754.1">
    <property type="nucleotide sequence ID" value="NZ_PUHY01000012.1"/>
</dbReference>
<dbReference type="InterPro" id="IPR002509">
    <property type="entry name" value="NODB_dom"/>
</dbReference>
<dbReference type="PROSITE" id="PS51677">
    <property type="entry name" value="NODB"/>
    <property type="match status" value="1"/>
</dbReference>
<keyword evidence="4" id="KW-0624">Polysaccharide degradation</keyword>
<dbReference type="SUPFAM" id="SSF88713">
    <property type="entry name" value="Glycoside hydrolase/deacetylase"/>
    <property type="match status" value="1"/>
</dbReference>
<dbReference type="OrthoDB" id="9778320at2"/>
<dbReference type="GO" id="GO:0016810">
    <property type="term" value="F:hydrolase activity, acting on carbon-nitrogen (but not peptide) bonds"/>
    <property type="evidence" value="ECO:0007669"/>
    <property type="project" value="InterPro"/>
</dbReference>
<evidence type="ECO:0000256" key="1">
    <source>
        <dbReference type="ARBA" id="ARBA00004613"/>
    </source>
</evidence>
<reference evidence="4 5" key="1">
    <citation type="submission" date="2018-02" db="EMBL/GenBank/DDBJ databases">
        <title>Comparative genomes isolates from brazilian mangrove.</title>
        <authorList>
            <person name="Araujo J.E."/>
            <person name="Taketani R.G."/>
            <person name="Silva M.C.P."/>
            <person name="Loureco M.V."/>
            <person name="Andreote F.D."/>
        </authorList>
    </citation>
    <scope>NUCLEOTIDE SEQUENCE [LARGE SCALE GENOMIC DNA]</scope>
    <source>
        <strain evidence="4 5">Hex-1 MGV</strain>
    </source>
</reference>
<comment type="caution">
    <text evidence="4">The sequence shown here is derived from an EMBL/GenBank/DDBJ whole genome shotgun (WGS) entry which is preliminary data.</text>
</comment>
<keyword evidence="4" id="KW-0119">Carbohydrate metabolism</keyword>
<evidence type="ECO:0000256" key="2">
    <source>
        <dbReference type="ARBA" id="ARBA00022729"/>
    </source>
</evidence>
<evidence type="ECO:0000259" key="3">
    <source>
        <dbReference type="PROSITE" id="PS51677"/>
    </source>
</evidence>
<keyword evidence="4" id="KW-0326">Glycosidase</keyword>
<dbReference type="EMBL" id="PUHY01000012">
    <property type="protein sequence ID" value="PQO32742.1"/>
    <property type="molecule type" value="Genomic_DNA"/>
</dbReference>
<comment type="subcellular location">
    <subcellularLocation>
        <location evidence="1">Secreted</location>
    </subcellularLocation>
</comment>
<keyword evidence="4" id="KW-0378">Hydrolase</keyword>
<dbReference type="Pfam" id="PF01522">
    <property type="entry name" value="Polysacc_deac_1"/>
    <property type="match status" value="1"/>
</dbReference>
<organism evidence="4 5">
    <name type="scientific">Blastopirellula marina</name>
    <dbReference type="NCBI Taxonomy" id="124"/>
    <lineage>
        <taxon>Bacteria</taxon>
        <taxon>Pseudomonadati</taxon>
        <taxon>Planctomycetota</taxon>
        <taxon>Planctomycetia</taxon>
        <taxon>Pirellulales</taxon>
        <taxon>Pirellulaceae</taxon>
        <taxon>Blastopirellula</taxon>
    </lineage>
</organism>
<evidence type="ECO:0000313" key="4">
    <source>
        <dbReference type="EMBL" id="PQO32742.1"/>
    </source>
</evidence>
<protein>
    <submittedName>
        <fullName evidence="4">Xylanase</fullName>
    </submittedName>
</protein>
<sequence length="289" mass="32834">MSVLKSAMVEAYTATTWPWRARFRLVHSRVGLAPLMVLFYHRVADHDVTPWTITTDDFRHHLDYLQSKFEIVSLAEGQRRIAMRFNPHPCVAITFDDGYGDNSEFAIKELNTRSLPATYFVTLDNVLTGEPFSHDAKLGINARPNTIDELRQMIASGNIEIGGHTRTHADVGSIHDSARLQDEVIDATHELERAIDQPIRYFAFPFGLPANLNDAAINLLRRNGILAFCSAYGGYNFPGDDPYHIQRIHGDPELARLRNWLTIDPRKVQGIPRYQPRYTRLPEPSGVQL</sequence>
<feature type="domain" description="NodB homology" evidence="3">
    <location>
        <begin position="89"/>
        <end position="289"/>
    </location>
</feature>
<dbReference type="Proteomes" id="UP000238322">
    <property type="component" value="Unassembled WGS sequence"/>
</dbReference>
<name>A0A2S8FKP1_9BACT</name>
<proteinExistence type="predicted"/>
<dbReference type="Gene3D" id="3.20.20.370">
    <property type="entry name" value="Glycoside hydrolase/deacetylase"/>
    <property type="match status" value="1"/>
</dbReference>
<gene>
    <name evidence="4" type="ORF">C5Y83_21360</name>
</gene>
<dbReference type="InterPro" id="IPR051398">
    <property type="entry name" value="Polysacch_Deacetylase"/>
</dbReference>
<dbReference type="GO" id="GO:0016798">
    <property type="term" value="F:hydrolase activity, acting on glycosyl bonds"/>
    <property type="evidence" value="ECO:0007669"/>
    <property type="project" value="UniProtKB-KW"/>
</dbReference>
<dbReference type="InterPro" id="IPR011330">
    <property type="entry name" value="Glyco_hydro/deAcase_b/a-brl"/>
</dbReference>
<dbReference type="PANTHER" id="PTHR34216">
    <property type="match status" value="1"/>
</dbReference>